<evidence type="ECO:0000256" key="2">
    <source>
        <dbReference type="ARBA" id="ARBA00005086"/>
    </source>
</evidence>
<dbReference type="PANTHER" id="PTHR43612:SF3">
    <property type="entry name" value="TRIFUNCTIONAL ENZYME SUBUNIT ALPHA, MITOCHONDRIAL"/>
    <property type="match status" value="1"/>
</dbReference>
<evidence type="ECO:0000256" key="10">
    <source>
        <dbReference type="ARBA" id="ARBA00023239"/>
    </source>
</evidence>
<keyword evidence="7" id="KW-0560">Oxidoreductase</keyword>
<dbReference type="InterPro" id="IPR006108">
    <property type="entry name" value="3HC_DH_C"/>
</dbReference>
<dbReference type="FunFam" id="3.90.226.10:FF:000047">
    <property type="entry name" value="Probable 3-hydroxyacyl-CoA dehydrogenase"/>
    <property type="match status" value="1"/>
</dbReference>
<dbReference type="Pfam" id="PF00378">
    <property type="entry name" value="ECH_1"/>
    <property type="match status" value="1"/>
</dbReference>
<keyword evidence="6" id="KW-0442">Lipid degradation</keyword>
<comment type="caution">
    <text evidence="15">The sequence shown here is derived from an EMBL/GenBank/DDBJ whole genome shotgun (WGS) entry which is preliminary data.</text>
</comment>
<evidence type="ECO:0000256" key="8">
    <source>
        <dbReference type="ARBA" id="ARBA00023027"/>
    </source>
</evidence>
<sequence length="736" mass="78194">MDTTAGPSTIRWEESDDHIVTLVLDDPDQTANTMNAAFIDSLDAVVARLAECRDTVRGVIVTSAKKSFFAGGDLRDLISVTPETAGLSFDAGMRVKRSLRVLETLGKPVVAAINGAALGGGYEIALACHHRVMLDSPDARVGLPEVTLGLLPGGGGVTRTVRMFGVADALRKVLLEGTRYGPARALEAGLVDEIAADPARLLAGARAFVEAHPRSAQPWDAPGYRIPGGSTSNPESAAQFAALTATLKRRTGGAPHPAAHNILAAAVESSQVDVDTAFVVEAGYLTELVTGQITKNMIQAFFFDLQAVNSGAGRPKGVEPRKVTRVGVVGAGMMGAGIAHSCAEAGIDVVLKDVSADEAAQGRAYSEKLCAKAVSRGDSTQETADALLARITPTADVQDLAGCEVVIEAVFEDPDVKRKVFLEIQEVVAPEAPPDSGRRYPLLCSNTSTLPITVLAEGVERPQDFIGLHFFSPVDKMPLVEIVKGEKTGDEALARAFDLVRQLRRTPIVVNDSRGFFTSRVIGRFIDEGVAMVGEGIEPASVEQAAAQAGYPAKVLSLMDELTLTLPRKIREETRRAVEAAGRTWEPHPADAVVDRMIDEFGRPGRSGGAGFYDYADGRRAGLWPGLREHFTDPAKQPADLTEMMERMLFVEALDSARCLEEGVLVSVADANIGSLLGIGFPPWTGGVLQYINGYEGGLPGFVARARELAGKHGARFAPPELLLRKAERGETFTGS</sequence>
<evidence type="ECO:0000256" key="5">
    <source>
        <dbReference type="ARBA" id="ARBA00022832"/>
    </source>
</evidence>
<dbReference type="GO" id="GO:0070403">
    <property type="term" value="F:NAD+ binding"/>
    <property type="evidence" value="ECO:0007669"/>
    <property type="project" value="InterPro"/>
</dbReference>
<dbReference type="InterPro" id="IPR050136">
    <property type="entry name" value="FA_oxidation_alpha_subunit"/>
</dbReference>
<evidence type="ECO:0000259" key="14">
    <source>
        <dbReference type="Pfam" id="PF02737"/>
    </source>
</evidence>
<dbReference type="Pfam" id="PF00725">
    <property type="entry name" value="3HCDH"/>
    <property type="match status" value="1"/>
</dbReference>
<dbReference type="EMBL" id="BMSA01000047">
    <property type="protein sequence ID" value="GGT95211.1"/>
    <property type="molecule type" value="Genomic_DNA"/>
</dbReference>
<dbReference type="InterPro" id="IPR008927">
    <property type="entry name" value="6-PGluconate_DH-like_C_sf"/>
</dbReference>
<keyword evidence="5" id="KW-0276">Fatty acid metabolism</keyword>
<keyword evidence="10" id="KW-0456">Lyase</keyword>
<evidence type="ECO:0000256" key="1">
    <source>
        <dbReference type="ARBA" id="ARBA00005005"/>
    </source>
</evidence>
<dbReference type="GO" id="GO:0004300">
    <property type="term" value="F:enoyl-CoA hydratase activity"/>
    <property type="evidence" value="ECO:0007669"/>
    <property type="project" value="TreeGrafter"/>
</dbReference>
<dbReference type="InterPro" id="IPR029045">
    <property type="entry name" value="ClpP/crotonase-like_dom_sf"/>
</dbReference>
<evidence type="ECO:0000256" key="12">
    <source>
        <dbReference type="ARBA" id="ARBA00049556"/>
    </source>
</evidence>
<dbReference type="SUPFAM" id="SSF52096">
    <property type="entry name" value="ClpP/crotonase"/>
    <property type="match status" value="1"/>
</dbReference>
<dbReference type="InterPro" id="IPR036291">
    <property type="entry name" value="NAD(P)-bd_dom_sf"/>
</dbReference>
<dbReference type="InterPro" id="IPR006176">
    <property type="entry name" value="3-OHacyl-CoA_DH_NAD-bd"/>
</dbReference>
<comment type="pathway">
    <text evidence="1">Lipid metabolism; fatty acid beta-oxidation.</text>
</comment>
<comment type="similarity">
    <text evidence="4">Belongs to the 3-hydroxyacyl-CoA dehydrogenase family.</text>
</comment>
<proteinExistence type="inferred from homology"/>
<evidence type="ECO:0000256" key="3">
    <source>
        <dbReference type="ARBA" id="ARBA00007005"/>
    </source>
</evidence>
<dbReference type="SUPFAM" id="SSF48179">
    <property type="entry name" value="6-phosphogluconate dehydrogenase C-terminal domain-like"/>
    <property type="match status" value="2"/>
</dbReference>
<evidence type="ECO:0000259" key="13">
    <source>
        <dbReference type="Pfam" id="PF00725"/>
    </source>
</evidence>
<feature type="domain" description="3-hydroxyacyl-CoA dehydrogenase NAD binding" evidence="14">
    <location>
        <begin position="326"/>
        <end position="512"/>
    </location>
</feature>
<evidence type="ECO:0000256" key="11">
    <source>
        <dbReference type="ARBA" id="ARBA00023268"/>
    </source>
</evidence>
<reference evidence="15" key="1">
    <citation type="journal article" date="2014" name="Int. J. Syst. Evol. Microbiol.">
        <title>Complete genome sequence of Corynebacterium casei LMG S-19264T (=DSM 44701T), isolated from a smear-ripened cheese.</title>
        <authorList>
            <consortium name="US DOE Joint Genome Institute (JGI-PGF)"/>
            <person name="Walter F."/>
            <person name="Albersmeier A."/>
            <person name="Kalinowski J."/>
            <person name="Ruckert C."/>
        </authorList>
    </citation>
    <scope>NUCLEOTIDE SEQUENCE</scope>
    <source>
        <strain evidence="15">JCM 4125</strain>
    </source>
</reference>
<accession>A0A918M1I3</accession>
<keyword evidence="16" id="KW-1185">Reference proteome</keyword>
<dbReference type="Gene3D" id="1.10.1040.50">
    <property type="match status" value="1"/>
</dbReference>
<dbReference type="FunFam" id="3.40.50.720:FF:000009">
    <property type="entry name" value="Fatty oxidation complex, alpha subunit"/>
    <property type="match status" value="1"/>
</dbReference>
<reference evidence="15" key="2">
    <citation type="submission" date="2020-09" db="EMBL/GenBank/DDBJ databases">
        <authorList>
            <person name="Sun Q."/>
            <person name="Ohkuma M."/>
        </authorList>
    </citation>
    <scope>NUCLEOTIDE SEQUENCE</scope>
    <source>
        <strain evidence="15">JCM 4125</strain>
    </source>
</reference>
<dbReference type="SUPFAM" id="SSF51735">
    <property type="entry name" value="NAD(P)-binding Rossmann-fold domains"/>
    <property type="match status" value="1"/>
</dbReference>
<evidence type="ECO:0000256" key="7">
    <source>
        <dbReference type="ARBA" id="ARBA00023002"/>
    </source>
</evidence>
<feature type="domain" description="3-hydroxyacyl-CoA dehydrogenase C-terminal" evidence="13">
    <location>
        <begin position="515"/>
        <end position="615"/>
    </location>
</feature>
<dbReference type="GO" id="GO:0006635">
    <property type="term" value="P:fatty acid beta-oxidation"/>
    <property type="evidence" value="ECO:0007669"/>
    <property type="project" value="TreeGrafter"/>
</dbReference>
<name>A0A918M1I3_9ACTN</name>
<evidence type="ECO:0000256" key="6">
    <source>
        <dbReference type="ARBA" id="ARBA00022963"/>
    </source>
</evidence>
<comment type="pathway">
    <text evidence="2">Lipid metabolism; butanoate metabolism.</text>
</comment>
<dbReference type="InterPro" id="IPR001753">
    <property type="entry name" value="Enoyl-CoA_hydra/iso"/>
</dbReference>
<dbReference type="Pfam" id="PF02737">
    <property type="entry name" value="3HCDH_N"/>
    <property type="match status" value="1"/>
</dbReference>
<keyword evidence="8" id="KW-0520">NAD</keyword>
<evidence type="ECO:0000256" key="4">
    <source>
        <dbReference type="ARBA" id="ARBA00009463"/>
    </source>
</evidence>
<dbReference type="GO" id="GO:0016509">
    <property type="term" value="F:long-chain (3S)-3-hydroxyacyl-CoA dehydrogenase (NAD+) activity"/>
    <property type="evidence" value="ECO:0007669"/>
    <property type="project" value="TreeGrafter"/>
</dbReference>
<dbReference type="Gene3D" id="3.90.226.10">
    <property type="entry name" value="2-enoyl-CoA Hydratase, Chain A, domain 1"/>
    <property type="match status" value="1"/>
</dbReference>
<dbReference type="Proteomes" id="UP000646776">
    <property type="component" value="Unassembled WGS sequence"/>
</dbReference>
<protein>
    <submittedName>
        <fullName evidence="15">3-hydroxyacyl-CoA dehydrogenase</fullName>
    </submittedName>
</protein>
<dbReference type="FunFam" id="1.10.1040.50:FF:000005">
    <property type="entry name" value="Probable 3-hydroxyacyl-CoA dehydrogenase"/>
    <property type="match status" value="1"/>
</dbReference>
<keyword evidence="9" id="KW-0443">Lipid metabolism</keyword>
<dbReference type="CDD" id="cd06558">
    <property type="entry name" value="crotonase-like"/>
    <property type="match status" value="1"/>
</dbReference>
<keyword evidence="11" id="KW-0511">Multifunctional enzyme</keyword>
<dbReference type="PANTHER" id="PTHR43612">
    <property type="entry name" value="TRIFUNCTIONAL ENZYME SUBUNIT ALPHA"/>
    <property type="match status" value="1"/>
</dbReference>
<dbReference type="RefSeq" id="WP_189718065.1">
    <property type="nucleotide sequence ID" value="NZ_BMSA01000047.1"/>
</dbReference>
<organism evidence="15 16">
    <name type="scientific">Streptomyces phaeofaciens</name>
    <dbReference type="NCBI Taxonomy" id="68254"/>
    <lineage>
        <taxon>Bacteria</taxon>
        <taxon>Bacillati</taxon>
        <taxon>Actinomycetota</taxon>
        <taxon>Actinomycetes</taxon>
        <taxon>Kitasatosporales</taxon>
        <taxon>Streptomycetaceae</taxon>
        <taxon>Streptomyces</taxon>
    </lineage>
</organism>
<comment type="catalytic activity">
    <reaction evidence="12">
        <text>a (3S)-3-hydroxyacyl-CoA + NAD(+) = a 3-oxoacyl-CoA + NADH + H(+)</text>
        <dbReference type="Rhea" id="RHEA:22432"/>
        <dbReference type="ChEBI" id="CHEBI:15378"/>
        <dbReference type="ChEBI" id="CHEBI:57318"/>
        <dbReference type="ChEBI" id="CHEBI:57540"/>
        <dbReference type="ChEBI" id="CHEBI:57945"/>
        <dbReference type="ChEBI" id="CHEBI:90726"/>
        <dbReference type="EC" id="1.1.1.35"/>
    </reaction>
</comment>
<evidence type="ECO:0000313" key="16">
    <source>
        <dbReference type="Proteomes" id="UP000646776"/>
    </source>
</evidence>
<gene>
    <name evidence="15" type="ORF">GCM10010226_86160</name>
</gene>
<dbReference type="Gene3D" id="3.40.50.720">
    <property type="entry name" value="NAD(P)-binding Rossmann-like Domain"/>
    <property type="match status" value="1"/>
</dbReference>
<evidence type="ECO:0000256" key="9">
    <source>
        <dbReference type="ARBA" id="ARBA00023098"/>
    </source>
</evidence>
<dbReference type="AlphaFoldDB" id="A0A918M1I3"/>
<evidence type="ECO:0000313" key="15">
    <source>
        <dbReference type="EMBL" id="GGT95211.1"/>
    </source>
</evidence>
<comment type="similarity">
    <text evidence="3">In the central section; belongs to the 3-hydroxyacyl-CoA dehydrogenase family.</text>
</comment>